<organism evidence="1 2">
    <name type="scientific">Panagrolaimus davidi</name>
    <dbReference type="NCBI Taxonomy" id="227884"/>
    <lineage>
        <taxon>Eukaryota</taxon>
        <taxon>Metazoa</taxon>
        <taxon>Ecdysozoa</taxon>
        <taxon>Nematoda</taxon>
        <taxon>Chromadorea</taxon>
        <taxon>Rhabditida</taxon>
        <taxon>Tylenchina</taxon>
        <taxon>Panagrolaimomorpha</taxon>
        <taxon>Panagrolaimoidea</taxon>
        <taxon>Panagrolaimidae</taxon>
        <taxon>Panagrolaimus</taxon>
    </lineage>
</organism>
<keyword evidence="1" id="KW-1185">Reference proteome</keyword>
<sequence>MLTSRIGLNGLTGFVRQTSTFSLSAGIQKFHFFTTSQSLNIKSKEKFLFTQKCNLFESNLLKHGLYYRTFSTKVIPFIEAEFKKALVSKKQWTLVIGRPHICLLQQFIICQSDLRIYDKEKVKRIFNNFDVFTEGVYENKKK</sequence>
<protein>
    <submittedName>
        <fullName evidence="2">Ribosomal protein S10</fullName>
    </submittedName>
</protein>
<dbReference type="Proteomes" id="UP000887578">
    <property type="component" value="Unplaced"/>
</dbReference>
<dbReference type="AlphaFoldDB" id="A0A914Q0N4"/>
<accession>A0A914Q0N4</accession>
<dbReference type="WBParaSite" id="PDA_v2.g24259.t1">
    <property type="protein sequence ID" value="PDA_v2.g24259.t1"/>
    <property type="gene ID" value="PDA_v2.g24259"/>
</dbReference>
<evidence type="ECO:0000313" key="1">
    <source>
        <dbReference type="Proteomes" id="UP000887578"/>
    </source>
</evidence>
<evidence type="ECO:0000313" key="2">
    <source>
        <dbReference type="WBParaSite" id="PDA_v2.g24259.t1"/>
    </source>
</evidence>
<proteinExistence type="predicted"/>
<reference evidence="2" key="1">
    <citation type="submission" date="2022-11" db="UniProtKB">
        <authorList>
            <consortium name="WormBaseParasite"/>
        </authorList>
    </citation>
    <scope>IDENTIFICATION</scope>
</reference>
<name>A0A914Q0N4_9BILA</name>